<feature type="region of interest" description="Disordered" evidence="1">
    <location>
        <begin position="1"/>
        <end position="48"/>
    </location>
</feature>
<sequence length="124" mass="13835">MSYSKSPLRKATSSPLLSSPTRPDQTNRRPPCGPTHANNPPISRHVSNQDLHPFVIYLSQPHPTNHNDNPITISISISDQTKSTYHPSIHPLISHTKHPSMSAPSYRVTPPSLLPRQPPKWKSN</sequence>
<proteinExistence type="predicted"/>
<feature type="region of interest" description="Disordered" evidence="1">
    <location>
        <begin position="80"/>
        <end position="124"/>
    </location>
</feature>
<feature type="compositionally biased region" description="Low complexity" evidence="1">
    <location>
        <begin position="12"/>
        <end position="21"/>
    </location>
</feature>
<protein>
    <submittedName>
        <fullName evidence="2">Uncharacterized protein</fullName>
    </submittedName>
</protein>
<reference evidence="2" key="1">
    <citation type="submission" date="2023-06" db="EMBL/GenBank/DDBJ databases">
        <title>Genome-scale phylogeny and comparative genomics of the fungal order Sordariales.</title>
        <authorList>
            <consortium name="Lawrence Berkeley National Laboratory"/>
            <person name="Hensen N."/>
            <person name="Bonometti L."/>
            <person name="Westerberg I."/>
            <person name="Brannstrom I.O."/>
            <person name="Guillou S."/>
            <person name="Cros-Aarteil S."/>
            <person name="Calhoun S."/>
            <person name="Haridas S."/>
            <person name="Kuo A."/>
            <person name="Mondo S."/>
            <person name="Pangilinan J."/>
            <person name="Riley R."/>
            <person name="Labutti K."/>
            <person name="Andreopoulos B."/>
            <person name="Lipzen A."/>
            <person name="Chen C."/>
            <person name="Yanf M."/>
            <person name="Daum C."/>
            <person name="Ng V."/>
            <person name="Clum A."/>
            <person name="Steindorff A."/>
            <person name="Ohm R."/>
            <person name="Martin F."/>
            <person name="Silar P."/>
            <person name="Natvig D."/>
            <person name="Lalanne C."/>
            <person name="Gautier V."/>
            <person name="Ament-Velasquez S.L."/>
            <person name="Kruys A."/>
            <person name="Hutchinson M.I."/>
            <person name="Powell A.J."/>
            <person name="Barry K."/>
            <person name="Miller A.N."/>
            <person name="Grigoriev I.V."/>
            <person name="Debuchy R."/>
            <person name="Gladieux P."/>
            <person name="Thoren M.H."/>
            <person name="Johannesson H."/>
        </authorList>
    </citation>
    <scope>NUCLEOTIDE SEQUENCE</scope>
    <source>
        <strain evidence="2">SMH2532-1</strain>
    </source>
</reference>
<dbReference type="AlphaFoldDB" id="A0AA40CHD5"/>
<evidence type="ECO:0000313" key="3">
    <source>
        <dbReference type="Proteomes" id="UP001174936"/>
    </source>
</evidence>
<keyword evidence="3" id="KW-1185">Reference proteome</keyword>
<evidence type="ECO:0000313" key="2">
    <source>
        <dbReference type="EMBL" id="KAK0638901.1"/>
    </source>
</evidence>
<name>A0AA40CHD5_9PEZI</name>
<evidence type="ECO:0000256" key="1">
    <source>
        <dbReference type="SAM" id="MobiDB-lite"/>
    </source>
</evidence>
<comment type="caution">
    <text evidence="2">The sequence shown here is derived from an EMBL/GenBank/DDBJ whole genome shotgun (WGS) entry which is preliminary data.</text>
</comment>
<dbReference type="EMBL" id="JAULSV010000007">
    <property type="protein sequence ID" value="KAK0638901.1"/>
    <property type="molecule type" value="Genomic_DNA"/>
</dbReference>
<feature type="region of interest" description="Disordered" evidence="1">
    <location>
        <begin position="56"/>
        <end position="75"/>
    </location>
</feature>
<organism evidence="2 3">
    <name type="scientific">Cercophora newfieldiana</name>
    <dbReference type="NCBI Taxonomy" id="92897"/>
    <lineage>
        <taxon>Eukaryota</taxon>
        <taxon>Fungi</taxon>
        <taxon>Dikarya</taxon>
        <taxon>Ascomycota</taxon>
        <taxon>Pezizomycotina</taxon>
        <taxon>Sordariomycetes</taxon>
        <taxon>Sordariomycetidae</taxon>
        <taxon>Sordariales</taxon>
        <taxon>Lasiosphaeriaceae</taxon>
        <taxon>Cercophora</taxon>
    </lineage>
</organism>
<dbReference type="Proteomes" id="UP001174936">
    <property type="component" value="Unassembled WGS sequence"/>
</dbReference>
<accession>A0AA40CHD5</accession>
<feature type="compositionally biased region" description="Polar residues" evidence="1">
    <location>
        <begin position="61"/>
        <end position="75"/>
    </location>
</feature>
<feature type="compositionally biased region" description="Polar residues" evidence="1">
    <location>
        <begin position="36"/>
        <end position="48"/>
    </location>
</feature>
<gene>
    <name evidence="2" type="ORF">B0T16DRAFT_234495</name>
</gene>